<evidence type="ECO:0000313" key="3">
    <source>
        <dbReference type="EMBL" id="MBE1455976.1"/>
    </source>
</evidence>
<dbReference type="Pfam" id="PF04820">
    <property type="entry name" value="Trp_halogenase"/>
    <property type="match status" value="2"/>
</dbReference>
<comment type="caution">
    <text evidence="3">The sequence shown here is derived from an EMBL/GenBank/DDBJ whole genome shotgun (WGS) entry which is preliminary data.</text>
</comment>
<dbReference type="InterPro" id="IPR006905">
    <property type="entry name" value="Flavin_halogenase"/>
</dbReference>
<feature type="region of interest" description="Disordered" evidence="2">
    <location>
        <begin position="476"/>
        <end position="509"/>
    </location>
</feature>
<dbReference type="InterPro" id="IPR050816">
    <property type="entry name" value="Flavin-dep_Halogenase_NPB"/>
</dbReference>
<accession>A0ABR9HAA0</accession>
<comment type="similarity">
    <text evidence="1">Belongs to the flavin-dependent halogenase family. Bacterial tryptophan halogenase subfamily.</text>
</comment>
<evidence type="ECO:0000256" key="1">
    <source>
        <dbReference type="ARBA" id="ARBA00038396"/>
    </source>
</evidence>
<protein>
    <submittedName>
        <fullName evidence="3">Halogenation protein CepH</fullName>
    </submittedName>
</protein>
<feature type="region of interest" description="Disordered" evidence="2">
    <location>
        <begin position="420"/>
        <end position="441"/>
    </location>
</feature>
<dbReference type="Gene3D" id="3.50.50.60">
    <property type="entry name" value="FAD/NAD(P)-binding domain"/>
    <property type="match status" value="1"/>
</dbReference>
<sequence length="509" mass="55311">MESVDVVVIGGGPAGSTAATLIAKDGHSVVLLERESFPRHQIGESLLPSTVHGVCRILGVSEKIEEAGFTVKRGGHFKWGAGEEPWDFTFGTSSKLEGSTSYAFQVERMRFDQILLDHSRENGVDVRERCEVRDLVLDGGRVRGVVYADASGAEHRVAAKYVVDASGSTGTSHRRLGIRRRYSEFFRNIAVYGYFAGGKRRPEPNSGNIQSIAFEHGWFWYIPLGDDLTSVGAVVDRSAAGLLKGDKAAALRGLIDQCPTVRDNLEGVERVTSGPYGRVRVRKDYSYCDDRFWSPGYVAVGDAACFVDPVFSSGVHLATYSALLSARSVNSCLAGELDEQAGFGEFEARYRREYGLFYEFLVGFYDMNADEDSYFWQARNVAGCGRTDAEAFVELVGGIADAQDLVTQAEEVRRRMASTSARLSQDVRRTQPQAQAGGNPIFSSEVVGDVMGTGLRLQASAMAAETGRVIERPVTAEGLVPSGDGLRWRPPSTPPKAMRPAGAVDTEPA</sequence>
<dbReference type="Gene3D" id="3.30.9.100">
    <property type="match status" value="1"/>
</dbReference>
<reference evidence="3 4" key="1">
    <citation type="submission" date="2020-10" db="EMBL/GenBank/DDBJ databases">
        <title>Sequencing the genomes of 1000 actinobacteria strains.</title>
        <authorList>
            <person name="Klenk H.-P."/>
        </authorList>
    </citation>
    <scope>NUCLEOTIDE SEQUENCE [LARGE SCALE GENOMIC DNA]</scope>
    <source>
        <strain evidence="3 4">DSM 45157</strain>
    </source>
</reference>
<evidence type="ECO:0000256" key="2">
    <source>
        <dbReference type="SAM" id="MobiDB-lite"/>
    </source>
</evidence>
<dbReference type="SUPFAM" id="SSF51905">
    <property type="entry name" value="FAD/NAD(P)-binding domain"/>
    <property type="match status" value="1"/>
</dbReference>
<dbReference type="PANTHER" id="PTHR43747">
    <property type="entry name" value="FAD-BINDING PROTEIN"/>
    <property type="match status" value="1"/>
</dbReference>
<dbReference type="InterPro" id="IPR036188">
    <property type="entry name" value="FAD/NAD-bd_sf"/>
</dbReference>
<name>A0ABR9HAA0_9ACTN</name>
<dbReference type="EMBL" id="JADBDY010000001">
    <property type="protein sequence ID" value="MBE1455976.1"/>
    <property type="molecule type" value="Genomic_DNA"/>
</dbReference>
<dbReference type="PRINTS" id="PR00420">
    <property type="entry name" value="RNGMNOXGNASE"/>
</dbReference>
<dbReference type="Proteomes" id="UP000598217">
    <property type="component" value="Unassembled WGS sequence"/>
</dbReference>
<organism evidence="3 4">
    <name type="scientific">Nocardiopsis terrae</name>
    <dbReference type="NCBI Taxonomy" id="372655"/>
    <lineage>
        <taxon>Bacteria</taxon>
        <taxon>Bacillati</taxon>
        <taxon>Actinomycetota</taxon>
        <taxon>Actinomycetes</taxon>
        <taxon>Streptosporangiales</taxon>
        <taxon>Nocardiopsidaceae</taxon>
        <taxon>Nocardiopsis</taxon>
    </lineage>
</organism>
<keyword evidence="4" id="KW-1185">Reference proteome</keyword>
<gene>
    <name evidence="3" type="ORF">H4W79_000190</name>
</gene>
<dbReference type="RefSeq" id="WP_229826415.1">
    <property type="nucleotide sequence ID" value="NZ_BMXJ01000009.1"/>
</dbReference>
<proteinExistence type="inferred from homology"/>
<dbReference type="PANTHER" id="PTHR43747:SF1">
    <property type="entry name" value="SLR1998 PROTEIN"/>
    <property type="match status" value="1"/>
</dbReference>
<evidence type="ECO:0000313" key="4">
    <source>
        <dbReference type="Proteomes" id="UP000598217"/>
    </source>
</evidence>